<dbReference type="EMBL" id="FOME01000013">
    <property type="protein sequence ID" value="SFE68530.1"/>
    <property type="molecule type" value="Genomic_DNA"/>
</dbReference>
<evidence type="ECO:0000256" key="1">
    <source>
        <dbReference type="SAM" id="MobiDB-lite"/>
    </source>
</evidence>
<reference evidence="2 3" key="1">
    <citation type="submission" date="2016-10" db="EMBL/GenBank/DDBJ databases">
        <authorList>
            <person name="Varghese N."/>
            <person name="Submissions S."/>
        </authorList>
    </citation>
    <scope>NUCLEOTIDE SEQUENCE [LARGE SCALE GENOMIC DNA]</scope>
    <source>
        <strain evidence="2 3">CGMCC 4.3529</strain>
    </source>
</reference>
<gene>
    <name evidence="2" type="ORF">SAMN05216506_113151</name>
</gene>
<evidence type="ECO:0000313" key="2">
    <source>
        <dbReference type="EMBL" id="SFE68530.1"/>
    </source>
</evidence>
<feature type="compositionally biased region" description="Pro residues" evidence="1">
    <location>
        <begin position="1"/>
        <end position="10"/>
    </location>
</feature>
<dbReference type="RefSeq" id="WP_139236808.1">
    <property type="nucleotide sequence ID" value="NZ_FOME01000013.1"/>
</dbReference>
<dbReference type="Proteomes" id="UP000199690">
    <property type="component" value="Unassembled WGS sequence"/>
</dbReference>
<accession>A0ABY1E4H2</accession>
<proteinExistence type="predicted"/>
<name>A0ABY1E4H2_9PSEU</name>
<sequence>MSVLPPPPPGSRWDDDGMAPRKVGGINTYPTSPAGRTVAAPVLVAGHTLGWIWTDRDRCAGWWPAEPSADVPAGLISRVHGHVVARLVELHSRGVPAADVLDPERWQPYTLGEPGPEPTP</sequence>
<feature type="region of interest" description="Disordered" evidence="1">
    <location>
        <begin position="1"/>
        <end position="34"/>
    </location>
</feature>
<comment type="caution">
    <text evidence="2">The sequence shown here is derived from an EMBL/GenBank/DDBJ whole genome shotgun (WGS) entry which is preliminary data.</text>
</comment>
<evidence type="ECO:0000313" key="3">
    <source>
        <dbReference type="Proteomes" id="UP000199690"/>
    </source>
</evidence>
<keyword evidence="3" id="KW-1185">Reference proteome</keyword>
<organism evidence="2 3">
    <name type="scientific">Saccharopolyspora kobensis</name>
    <dbReference type="NCBI Taxonomy" id="146035"/>
    <lineage>
        <taxon>Bacteria</taxon>
        <taxon>Bacillati</taxon>
        <taxon>Actinomycetota</taxon>
        <taxon>Actinomycetes</taxon>
        <taxon>Pseudonocardiales</taxon>
        <taxon>Pseudonocardiaceae</taxon>
        <taxon>Saccharopolyspora</taxon>
    </lineage>
</organism>
<protein>
    <submittedName>
        <fullName evidence="2">Uncharacterized protein</fullName>
    </submittedName>
</protein>